<feature type="transmembrane region" description="Helical" evidence="5">
    <location>
        <begin position="34"/>
        <end position="55"/>
    </location>
</feature>
<feature type="transmembrane region" description="Helical" evidence="5">
    <location>
        <begin position="156"/>
        <end position="176"/>
    </location>
</feature>
<accession>A0A3N0BUT3</accession>
<dbReference type="CDD" id="cd07042">
    <property type="entry name" value="STAS_SulP_like_sulfate_transporter"/>
    <property type="match status" value="1"/>
</dbReference>
<keyword evidence="2 5" id="KW-0812">Transmembrane</keyword>
<organism evidence="7 8">
    <name type="scientific">Arthrobacter oryzae</name>
    <dbReference type="NCBI Taxonomy" id="409290"/>
    <lineage>
        <taxon>Bacteria</taxon>
        <taxon>Bacillati</taxon>
        <taxon>Actinomycetota</taxon>
        <taxon>Actinomycetes</taxon>
        <taxon>Micrococcales</taxon>
        <taxon>Micrococcaceae</taxon>
        <taxon>Arthrobacter</taxon>
    </lineage>
</organism>
<evidence type="ECO:0000256" key="2">
    <source>
        <dbReference type="ARBA" id="ARBA00022692"/>
    </source>
</evidence>
<sequence length="507" mass="53386">MATKTAEAEPALTPEQLQSVRGTLMSPRRLKTEVLAGLVVALALIPEAIAFSIIAGVDPRIGLFASFTMAVTIAFVGGRPAMISAATGAIALVIAPLVKSHGLDYLIAAVILGGIFQIVLGLSGVAKLMRFIPRSVMVGFVNALAILIFMSQVPELIGVPWLVYPFAAVGLLIVFGLPKLTKAVPAPLVAIVVLTVIAVVAAVAIPNVGDKGQLPDSLPAFFIPNVPFTLETLQVIFPFALAMAFVGLLESLMTAKLVDDITDTRSPKTREAWGQGVANVVTGFFGGMGGCAMIGQTMINVKASGARTRISTFLAGVFLLILVVALGGIVSLIPMAALVAVMIFVAVATFDWHSIRPSTLKAMPKSETMVMVATVIVTVATHNLAIGVGVGVLVAMIMFARRVAHFVTVDRTVTGPEGGQKATYVVDGELFFASSNDLYTQFEYALDPERIVIDMHASHLWDASTIATLDAITEKYKHHGKSVEIIGLNDASVLMHQRLAGKLGAGH</sequence>
<feature type="transmembrane region" description="Helical" evidence="5">
    <location>
        <begin position="61"/>
        <end position="77"/>
    </location>
</feature>
<dbReference type="SUPFAM" id="SSF52091">
    <property type="entry name" value="SpoIIaa-like"/>
    <property type="match status" value="1"/>
</dbReference>
<dbReference type="InterPro" id="IPR002645">
    <property type="entry name" value="STAS_dom"/>
</dbReference>
<feature type="transmembrane region" description="Helical" evidence="5">
    <location>
        <begin position="131"/>
        <end position="150"/>
    </location>
</feature>
<dbReference type="PROSITE" id="PS50801">
    <property type="entry name" value="STAS"/>
    <property type="match status" value="1"/>
</dbReference>
<dbReference type="Proteomes" id="UP000273807">
    <property type="component" value="Unassembled WGS sequence"/>
</dbReference>
<feature type="transmembrane region" description="Helical" evidence="5">
    <location>
        <begin position="370"/>
        <end position="399"/>
    </location>
</feature>
<gene>
    <name evidence="7" type="ORF">D7003_13135</name>
</gene>
<dbReference type="GO" id="GO:0016020">
    <property type="term" value="C:membrane"/>
    <property type="evidence" value="ECO:0007669"/>
    <property type="project" value="UniProtKB-SubCell"/>
</dbReference>
<dbReference type="OrthoDB" id="9771198at2"/>
<dbReference type="InterPro" id="IPR011547">
    <property type="entry name" value="SLC26A/SulP_dom"/>
</dbReference>
<dbReference type="InterPro" id="IPR052706">
    <property type="entry name" value="Membrane-Transporter-like"/>
</dbReference>
<evidence type="ECO:0000256" key="4">
    <source>
        <dbReference type="ARBA" id="ARBA00023136"/>
    </source>
</evidence>
<dbReference type="InterPro" id="IPR036513">
    <property type="entry name" value="STAS_dom_sf"/>
</dbReference>
<feature type="domain" description="STAS" evidence="6">
    <location>
        <begin position="426"/>
        <end position="507"/>
    </location>
</feature>
<feature type="transmembrane region" description="Helical" evidence="5">
    <location>
        <begin position="188"/>
        <end position="208"/>
    </location>
</feature>
<evidence type="ECO:0000256" key="3">
    <source>
        <dbReference type="ARBA" id="ARBA00022989"/>
    </source>
</evidence>
<evidence type="ECO:0000256" key="1">
    <source>
        <dbReference type="ARBA" id="ARBA00004141"/>
    </source>
</evidence>
<comment type="caution">
    <text evidence="7">The sequence shown here is derived from an EMBL/GenBank/DDBJ whole genome shotgun (WGS) entry which is preliminary data.</text>
</comment>
<dbReference type="PANTHER" id="PTHR43310:SF1">
    <property type="entry name" value="SULFATE TRANSPORTER YBAR-RELATED"/>
    <property type="match status" value="1"/>
</dbReference>
<evidence type="ECO:0000313" key="7">
    <source>
        <dbReference type="EMBL" id="RNL53061.1"/>
    </source>
</evidence>
<comment type="subcellular location">
    <subcellularLocation>
        <location evidence="1">Membrane</location>
        <topology evidence="1">Multi-pass membrane protein</topology>
    </subcellularLocation>
</comment>
<protein>
    <submittedName>
        <fullName evidence="7">SulP family inorganic anion transporter</fullName>
    </submittedName>
</protein>
<evidence type="ECO:0000259" key="6">
    <source>
        <dbReference type="PROSITE" id="PS50801"/>
    </source>
</evidence>
<dbReference type="Pfam" id="PF01740">
    <property type="entry name" value="STAS"/>
    <property type="match status" value="1"/>
</dbReference>
<reference evidence="7 8" key="1">
    <citation type="submission" date="2018-10" db="EMBL/GenBank/DDBJ databases">
        <title>Genome sequencing of Arthrobacter oryzae TNB02.</title>
        <authorList>
            <person name="Cho Y.-J."/>
            <person name="Cho A."/>
            <person name="Kim O.-S."/>
        </authorList>
    </citation>
    <scope>NUCLEOTIDE SEQUENCE [LARGE SCALE GENOMIC DNA]</scope>
    <source>
        <strain evidence="7 8">TNB02</strain>
    </source>
</reference>
<dbReference type="PANTHER" id="PTHR43310">
    <property type="entry name" value="SULFATE TRANSPORTER YBAR-RELATED"/>
    <property type="match status" value="1"/>
</dbReference>
<dbReference type="RefSeq" id="WP_123255881.1">
    <property type="nucleotide sequence ID" value="NZ_RBED01000110.1"/>
</dbReference>
<evidence type="ECO:0000313" key="8">
    <source>
        <dbReference type="Proteomes" id="UP000273807"/>
    </source>
</evidence>
<feature type="transmembrane region" description="Helical" evidence="5">
    <location>
        <begin position="228"/>
        <end position="249"/>
    </location>
</feature>
<feature type="transmembrane region" description="Helical" evidence="5">
    <location>
        <begin position="105"/>
        <end position="124"/>
    </location>
</feature>
<dbReference type="Gene3D" id="3.30.750.24">
    <property type="entry name" value="STAS domain"/>
    <property type="match status" value="1"/>
</dbReference>
<keyword evidence="3 5" id="KW-1133">Transmembrane helix</keyword>
<dbReference type="Pfam" id="PF00916">
    <property type="entry name" value="Sulfate_transp"/>
    <property type="match status" value="2"/>
</dbReference>
<evidence type="ECO:0000256" key="5">
    <source>
        <dbReference type="SAM" id="Phobius"/>
    </source>
</evidence>
<feature type="transmembrane region" description="Helical" evidence="5">
    <location>
        <begin position="317"/>
        <end position="350"/>
    </location>
</feature>
<name>A0A3N0BUT3_9MICC</name>
<keyword evidence="4 5" id="KW-0472">Membrane</keyword>
<keyword evidence="8" id="KW-1185">Reference proteome</keyword>
<proteinExistence type="predicted"/>
<dbReference type="EMBL" id="RBED01000110">
    <property type="protein sequence ID" value="RNL53061.1"/>
    <property type="molecule type" value="Genomic_DNA"/>
</dbReference>
<dbReference type="AlphaFoldDB" id="A0A3N0BUT3"/>